<evidence type="ECO:0000313" key="3">
    <source>
        <dbReference type="Proteomes" id="UP000287171"/>
    </source>
</evidence>
<accession>A0A402B5G9</accession>
<keyword evidence="1" id="KW-0812">Transmembrane</keyword>
<keyword evidence="1" id="KW-1133">Transmembrane helix</keyword>
<comment type="caution">
    <text evidence="2">The sequence shown here is derived from an EMBL/GenBank/DDBJ whole genome shotgun (WGS) entry which is preliminary data.</text>
</comment>
<dbReference type="OrthoDB" id="156549at2"/>
<dbReference type="EMBL" id="BIFT01000001">
    <property type="protein sequence ID" value="GCE26596.1"/>
    <property type="molecule type" value="Genomic_DNA"/>
</dbReference>
<evidence type="ECO:0000256" key="1">
    <source>
        <dbReference type="SAM" id="Phobius"/>
    </source>
</evidence>
<organism evidence="2 3">
    <name type="scientific">Dictyobacter alpinus</name>
    <dbReference type="NCBI Taxonomy" id="2014873"/>
    <lineage>
        <taxon>Bacteria</taxon>
        <taxon>Bacillati</taxon>
        <taxon>Chloroflexota</taxon>
        <taxon>Ktedonobacteria</taxon>
        <taxon>Ktedonobacterales</taxon>
        <taxon>Dictyobacteraceae</taxon>
        <taxon>Dictyobacter</taxon>
    </lineage>
</organism>
<protein>
    <submittedName>
        <fullName evidence="2">Uncharacterized protein</fullName>
    </submittedName>
</protein>
<proteinExistence type="predicted"/>
<feature type="transmembrane region" description="Helical" evidence="1">
    <location>
        <begin position="39"/>
        <end position="59"/>
    </location>
</feature>
<dbReference type="AlphaFoldDB" id="A0A402B5G9"/>
<keyword evidence="1" id="KW-0472">Membrane</keyword>
<sequence>MLFNKVSYRRGIIEGVIIYVLGRLGALITPAFFPDWTFVAIPLLFLVFQYILPPVWAARRMTSTKRERLSRRFWLLGPRIAAICLAFDIVISLCLGLPLTMFEVQKGPVLLRLATTDAASHLSWLGYGLYELRTAVFLFVFYTIAVLCTRLAGGGFLRFTMPAGGNRVTL</sequence>
<feature type="transmembrane region" description="Helical" evidence="1">
    <location>
        <begin position="12"/>
        <end position="33"/>
    </location>
</feature>
<reference evidence="3" key="1">
    <citation type="submission" date="2018-12" db="EMBL/GenBank/DDBJ databases">
        <title>Tengunoibacter tsumagoiensis gen. nov., sp. nov., Dictyobacter kobayashii sp. nov., D. alpinus sp. nov., and D. joshuensis sp. nov. and description of Dictyobacteraceae fam. nov. within the order Ktedonobacterales isolated from Tengu-no-mugimeshi.</title>
        <authorList>
            <person name="Wang C.M."/>
            <person name="Zheng Y."/>
            <person name="Sakai Y."/>
            <person name="Toyoda A."/>
            <person name="Minakuchi Y."/>
            <person name="Abe K."/>
            <person name="Yokota A."/>
            <person name="Yabe S."/>
        </authorList>
    </citation>
    <scope>NUCLEOTIDE SEQUENCE [LARGE SCALE GENOMIC DNA]</scope>
    <source>
        <strain evidence="3">Uno16</strain>
    </source>
</reference>
<feature type="transmembrane region" description="Helical" evidence="1">
    <location>
        <begin position="80"/>
        <end position="102"/>
    </location>
</feature>
<keyword evidence="3" id="KW-1185">Reference proteome</keyword>
<gene>
    <name evidence="2" type="ORF">KDA_20800</name>
</gene>
<name>A0A402B5G9_9CHLR</name>
<dbReference type="RefSeq" id="WP_126627029.1">
    <property type="nucleotide sequence ID" value="NZ_BIFT01000001.1"/>
</dbReference>
<dbReference type="Proteomes" id="UP000287171">
    <property type="component" value="Unassembled WGS sequence"/>
</dbReference>
<evidence type="ECO:0000313" key="2">
    <source>
        <dbReference type="EMBL" id="GCE26596.1"/>
    </source>
</evidence>
<feature type="transmembrane region" description="Helical" evidence="1">
    <location>
        <begin position="135"/>
        <end position="157"/>
    </location>
</feature>